<feature type="non-terminal residue" evidence="2">
    <location>
        <position position="1"/>
    </location>
</feature>
<gene>
    <name evidence="2" type="ORF">METZ01_LOCUS276504</name>
</gene>
<organism evidence="2">
    <name type="scientific">marine metagenome</name>
    <dbReference type="NCBI Taxonomy" id="408172"/>
    <lineage>
        <taxon>unclassified sequences</taxon>
        <taxon>metagenomes</taxon>
        <taxon>ecological metagenomes</taxon>
    </lineage>
</organism>
<keyword evidence="1" id="KW-0472">Membrane</keyword>
<feature type="transmembrane region" description="Helical" evidence="1">
    <location>
        <begin position="48"/>
        <end position="69"/>
    </location>
</feature>
<proteinExistence type="predicted"/>
<reference evidence="2" key="1">
    <citation type="submission" date="2018-05" db="EMBL/GenBank/DDBJ databases">
        <authorList>
            <person name="Lanie J.A."/>
            <person name="Ng W.-L."/>
            <person name="Kazmierczak K.M."/>
            <person name="Andrzejewski T.M."/>
            <person name="Davidsen T.M."/>
            <person name="Wayne K.J."/>
            <person name="Tettelin H."/>
            <person name="Glass J.I."/>
            <person name="Rusch D."/>
            <person name="Podicherti R."/>
            <person name="Tsui H.-C.T."/>
            <person name="Winkler M.E."/>
        </authorList>
    </citation>
    <scope>NUCLEOTIDE SEQUENCE</scope>
</reference>
<protein>
    <recommendedName>
        <fullName evidence="3">Divalent metal cation transporter</fullName>
    </recommendedName>
</protein>
<evidence type="ECO:0008006" key="3">
    <source>
        <dbReference type="Google" id="ProtNLM"/>
    </source>
</evidence>
<keyword evidence="1" id="KW-0812">Transmembrane</keyword>
<dbReference type="EMBL" id="UINC01080583">
    <property type="protein sequence ID" value="SVC23650.1"/>
    <property type="molecule type" value="Genomic_DNA"/>
</dbReference>
<keyword evidence="1" id="KW-1133">Transmembrane helix</keyword>
<sequence length="73" mass="7970">AIFAFFMQDFATFINFATSLGFLIAPLIVVLNHRAMLAAGIAQDSRPLYWGSLTGGAMLWAASGVYFYLTLFA</sequence>
<accession>A0A382KGJ8</accession>
<feature type="transmembrane region" description="Helical" evidence="1">
    <location>
        <begin position="13"/>
        <end position="36"/>
    </location>
</feature>
<dbReference type="AlphaFoldDB" id="A0A382KGJ8"/>
<name>A0A382KGJ8_9ZZZZ</name>
<evidence type="ECO:0000313" key="2">
    <source>
        <dbReference type="EMBL" id="SVC23650.1"/>
    </source>
</evidence>
<evidence type="ECO:0000256" key="1">
    <source>
        <dbReference type="SAM" id="Phobius"/>
    </source>
</evidence>